<sequence>MKMSFLFTFLMFLGTYAFGQSPIGTWKTIDDETGKEKSYVEIYEKDGKLYGKVAKILTKGKEDSKCDKCSGALKGKPINGMVILNGLKKDGNEWTGGKIIDPNSGKEYKASLKLNGKDKLDVRGYVGISLVGRTQTWHKVK</sequence>
<dbReference type="Pfam" id="PF09917">
    <property type="entry name" value="DUF2147"/>
    <property type="match status" value="1"/>
</dbReference>
<feature type="chain" id="PRO_5018194212" evidence="1">
    <location>
        <begin position="20"/>
        <end position="141"/>
    </location>
</feature>
<organism evidence="3 4">
    <name type="scientific">Faecalibacter macacae</name>
    <dbReference type="NCBI Taxonomy" id="1859289"/>
    <lineage>
        <taxon>Bacteria</taxon>
        <taxon>Pseudomonadati</taxon>
        <taxon>Bacteroidota</taxon>
        <taxon>Flavobacteriia</taxon>
        <taxon>Flavobacteriales</taxon>
        <taxon>Weeksellaceae</taxon>
        <taxon>Faecalibacter</taxon>
    </lineage>
</organism>
<dbReference type="Proteomes" id="UP000275348">
    <property type="component" value="Unassembled WGS sequence"/>
</dbReference>
<evidence type="ECO:0000313" key="4">
    <source>
        <dbReference type="Proteomes" id="UP000275348"/>
    </source>
</evidence>
<dbReference type="PANTHER" id="PTHR36919:SF3">
    <property type="entry name" value="BLL5882 PROTEIN"/>
    <property type="match status" value="1"/>
</dbReference>
<evidence type="ECO:0000259" key="2">
    <source>
        <dbReference type="Pfam" id="PF09917"/>
    </source>
</evidence>
<dbReference type="InterPro" id="IPR019223">
    <property type="entry name" value="DUF2147"/>
</dbReference>
<accession>A0A3L9MFY5</accession>
<name>A0A3L9MFY5_9FLAO</name>
<feature type="domain" description="DUF2147" evidence="2">
    <location>
        <begin position="24"/>
        <end position="139"/>
    </location>
</feature>
<dbReference type="AlphaFoldDB" id="A0A3L9MFY5"/>
<dbReference type="RefSeq" id="WP_121934011.1">
    <property type="nucleotide sequence ID" value="NZ_RDOJ01000004.1"/>
</dbReference>
<feature type="signal peptide" evidence="1">
    <location>
        <begin position="1"/>
        <end position="19"/>
    </location>
</feature>
<proteinExistence type="predicted"/>
<comment type="caution">
    <text evidence="3">The sequence shown here is derived from an EMBL/GenBank/DDBJ whole genome shotgun (WGS) entry which is preliminary data.</text>
</comment>
<keyword evidence="1" id="KW-0732">Signal</keyword>
<gene>
    <name evidence="3" type="ORF">EAH69_04595</name>
</gene>
<dbReference type="Gene3D" id="2.40.128.520">
    <property type="match status" value="1"/>
</dbReference>
<protein>
    <submittedName>
        <fullName evidence="3">DUF2147 domain-containing protein</fullName>
    </submittedName>
</protein>
<reference evidence="3 4" key="1">
    <citation type="submission" date="2018-10" db="EMBL/GenBank/DDBJ databases">
        <authorList>
            <person name="Chen X."/>
        </authorList>
    </citation>
    <scope>NUCLEOTIDE SEQUENCE [LARGE SCALE GENOMIC DNA]</scope>
    <source>
        <strain evidence="3 4">YIM 102668</strain>
    </source>
</reference>
<dbReference type="PANTHER" id="PTHR36919">
    <property type="entry name" value="BLR1215 PROTEIN"/>
    <property type="match status" value="1"/>
</dbReference>
<dbReference type="OrthoDB" id="9814399at2"/>
<evidence type="ECO:0000313" key="3">
    <source>
        <dbReference type="EMBL" id="RLZ11705.1"/>
    </source>
</evidence>
<evidence type="ECO:0000256" key="1">
    <source>
        <dbReference type="SAM" id="SignalP"/>
    </source>
</evidence>
<keyword evidence="4" id="KW-1185">Reference proteome</keyword>
<dbReference type="EMBL" id="RDOJ01000004">
    <property type="protein sequence ID" value="RLZ11705.1"/>
    <property type="molecule type" value="Genomic_DNA"/>
</dbReference>